<dbReference type="InterPro" id="IPR013786">
    <property type="entry name" value="AcylCoA_DH/ox_N"/>
</dbReference>
<dbReference type="SUPFAM" id="SSF47203">
    <property type="entry name" value="Acyl-CoA dehydrogenase C-terminal domain-like"/>
    <property type="match status" value="1"/>
</dbReference>
<dbReference type="GO" id="GO:0008470">
    <property type="term" value="F:3-methylbutanoyl-CoA dehydrogenase activity"/>
    <property type="evidence" value="ECO:0007669"/>
    <property type="project" value="TreeGrafter"/>
</dbReference>
<feature type="domain" description="Acyl-CoA dehydrogenase C-terminal" evidence="3">
    <location>
        <begin position="242"/>
        <end position="367"/>
    </location>
</feature>
<protein>
    <submittedName>
        <fullName evidence="4">Alkylation response protein AidB-like acyl-CoA dehydrogenase</fullName>
    </submittedName>
</protein>
<dbReference type="InterPro" id="IPR009100">
    <property type="entry name" value="AcylCoA_DH/oxidase_NM_dom_sf"/>
</dbReference>
<dbReference type="SUPFAM" id="SSF56645">
    <property type="entry name" value="Acyl-CoA dehydrogenase NM domain-like"/>
    <property type="match status" value="1"/>
</dbReference>
<organism evidence="4 5">
    <name type="scientific">Saccharopolyspora phatthalungensis</name>
    <dbReference type="NCBI Taxonomy" id="664693"/>
    <lineage>
        <taxon>Bacteria</taxon>
        <taxon>Bacillati</taxon>
        <taxon>Actinomycetota</taxon>
        <taxon>Actinomycetes</taxon>
        <taxon>Pseudonocardiales</taxon>
        <taxon>Pseudonocardiaceae</taxon>
        <taxon>Saccharopolyspora</taxon>
    </lineage>
</organism>
<dbReference type="Gene3D" id="1.10.540.10">
    <property type="entry name" value="Acyl-CoA dehydrogenase/oxidase, N-terminal domain"/>
    <property type="match status" value="1"/>
</dbReference>
<keyword evidence="5" id="KW-1185">Reference proteome</keyword>
<sequence length="397" mass="42810">MTIGITATSGLHISDEFSPLLQRLADLGPLLAENADRSDETGQLPEKVIQALRESGVLKIGIPRELGGYEFSPRQQIETITQLSYLDASAAWVCMVLQMVTGTTAAYLGGTSVRDLFPDVAGDRFAVIAGQGTKPGTAIRVDGGYRLSGHWQFASGIALASHLHSAAWCEETGQALICTFPREQATLIDNWDVLGLRSTASIDYTCDDVFIPDTHVFEAATMRAHHGGALYRIGLANMSGISHTGWAIGVGRRLLDELKALAAKKTGSPNASIDTQQFFADYANAESKLRSAQAWALEVWGAIEATLERGEPLDTEQETLARLTLNNATSSAHEVGRLAYKWAGTSALRRGVIQRFFRDLHAGTQHITSGPGVLQNCGKWLSGLAPDARWSFLGLES</sequence>
<dbReference type="Pfam" id="PF02771">
    <property type="entry name" value="Acyl-CoA_dh_N"/>
    <property type="match status" value="1"/>
</dbReference>
<proteinExistence type="predicted"/>
<gene>
    <name evidence="4" type="ORF">BJ970_005169</name>
</gene>
<comment type="caution">
    <text evidence="4">The sequence shown here is derived from an EMBL/GenBank/DDBJ whole genome shotgun (WGS) entry which is preliminary data.</text>
</comment>
<dbReference type="InterPro" id="IPR013107">
    <property type="entry name" value="Acyl-CoA_DH_C"/>
</dbReference>
<dbReference type="Gene3D" id="1.20.140.10">
    <property type="entry name" value="Butyryl-CoA Dehydrogenase, subunit A, domain 3"/>
    <property type="match status" value="1"/>
</dbReference>
<dbReference type="GO" id="GO:0006552">
    <property type="term" value="P:L-leucine catabolic process"/>
    <property type="evidence" value="ECO:0007669"/>
    <property type="project" value="TreeGrafter"/>
</dbReference>
<dbReference type="RefSeq" id="WP_184728514.1">
    <property type="nucleotide sequence ID" value="NZ_JACHIW010000001.1"/>
</dbReference>
<evidence type="ECO:0000259" key="3">
    <source>
        <dbReference type="Pfam" id="PF08028"/>
    </source>
</evidence>
<feature type="domain" description="Acyl-CoA dehydrogenase/oxidase N-terminal" evidence="2">
    <location>
        <begin position="32"/>
        <end position="106"/>
    </location>
</feature>
<dbReference type="PANTHER" id="PTHR43884:SF12">
    <property type="entry name" value="ISOVALERYL-COA DEHYDROGENASE, MITOCHONDRIAL-RELATED"/>
    <property type="match status" value="1"/>
</dbReference>
<dbReference type="Pfam" id="PF08028">
    <property type="entry name" value="Acyl-CoA_dh_2"/>
    <property type="match status" value="1"/>
</dbReference>
<dbReference type="AlphaFoldDB" id="A0A840QGH8"/>
<reference evidence="4 5" key="1">
    <citation type="submission" date="2020-08" db="EMBL/GenBank/DDBJ databases">
        <title>Sequencing the genomes of 1000 actinobacteria strains.</title>
        <authorList>
            <person name="Klenk H.-P."/>
        </authorList>
    </citation>
    <scope>NUCLEOTIDE SEQUENCE [LARGE SCALE GENOMIC DNA]</scope>
    <source>
        <strain evidence="4 5">DSM 45584</strain>
    </source>
</reference>
<dbReference type="Proteomes" id="UP000584374">
    <property type="component" value="Unassembled WGS sequence"/>
</dbReference>
<dbReference type="Gene3D" id="2.40.110.10">
    <property type="entry name" value="Butyryl-CoA Dehydrogenase, subunit A, domain 2"/>
    <property type="match status" value="1"/>
</dbReference>
<keyword evidence="1" id="KW-0560">Oxidoreductase</keyword>
<dbReference type="InterPro" id="IPR036250">
    <property type="entry name" value="AcylCo_DH-like_C"/>
</dbReference>
<name>A0A840QGH8_9PSEU</name>
<accession>A0A840QGH8</accession>
<dbReference type="PIRSF" id="PIRSF016578">
    <property type="entry name" value="HsaA"/>
    <property type="match status" value="1"/>
</dbReference>
<dbReference type="EMBL" id="JACHIW010000001">
    <property type="protein sequence ID" value="MBB5157635.1"/>
    <property type="molecule type" value="Genomic_DNA"/>
</dbReference>
<dbReference type="GO" id="GO:0050660">
    <property type="term" value="F:flavin adenine dinucleotide binding"/>
    <property type="evidence" value="ECO:0007669"/>
    <property type="project" value="InterPro"/>
</dbReference>
<dbReference type="InterPro" id="IPR046373">
    <property type="entry name" value="Acyl-CoA_Oxase/DH_mid-dom_sf"/>
</dbReference>
<evidence type="ECO:0000259" key="2">
    <source>
        <dbReference type="Pfam" id="PF02771"/>
    </source>
</evidence>
<evidence type="ECO:0000313" key="5">
    <source>
        <dbReference type="Proteomes" id="UP000584374"/>
    </source>
</evidence>
<evidence type="ECO:0000313" key="4">
    <source>
        <dbReference type="EMBL" id="MBB5157635.1"/>
    </source>
</evidence>
<evidence type="ECO:0000256" key="1">
    <source>
        <dbReference type="ARBA" id="ARBA00023002"/>
    </source>
</evidence>
<dbReference type="InterPro" id="IPR037069">
    <property type="entry name" value="AcylCoA_DH/ox_N_sf"/>
</dbReference>
<dbReference type="PANTHER" id="PTHR43884">
    <property type="entry name" value="ACYL-COA DEHYDROGENASE"/>
    <property type="match status" value="1"/>
</dbReference>